<dbReference type="STRING" id="105785.A0A2J7RG75"/>
<dbReference type="AlphaFoldDB" id="A0A2J7RG75"/>
<feature type="domain" description="Helix-turn-helix" evidence="2">
    <location>
        <begin position="72"/>
        <end position="125"/>
    </location>
</feature>
<reference evidence="3 4" key="1">
    <citation type="submission" date="2017-12" db="EMBL/GenBank/DDBJ databases">
        <title>Hemimetabolous genomes reveal molecular basis of termite eusociality.</title>
        <authorList>
            <person name="Harrison M.C."/>
            <person name="Jongepier E."/>
            <person name="Robertson H.M."/>
            <person name="Arning N."/>
            <person name="Bitard-Feildel T."/>
            <person name="Chao H."/>
            <person name="Childers C.P."/>
            <person name="Dinh H."/>
            <person name="Doddapaneni H."/>
            <person name="Dugan S."/>
            <person name="Gowin J."/>
            <person name="Greiner C."/>
            <person name="Han Y."/>
            <person name="Hu H."/>
            <person name="Hughes D.S.T."/>
            <person name="Huylmans A.-K."/>
            <person name="Kemena C."/>
            <person name="Kremer L.P.M."/>
            <person name="Lee S.L."/>
            <person name="Lopez-Ezquerra A."/>
            <person name="Mallet L."/>
            <person name="Monroy-Kuhn J.M."/>
            <person name="Moser A."/>
            <person name="Murali S.C."/>
            <person name="Muzny D.M."/>
            <person name="Otani S."/>
            <person name="Piulachs M.-D."/>
            <person name="Poelchau M."/>
            <person name="Qu J."/>
            <person name="Schaub F."/>
            <person name="Wada-Katsumata A."/>
            <person name="Worley K.C."/>
            <person name="Xie Q."/>
            <person name="Ylla G."/>
            <person name="Poulsen M."/>
            <person name="Gibbs R.A."/>
            <person name="Schal C."/>
            <person name="Richards S."/>
            <person name="Belles X."/>
            <person name="Korb J."/>
            <person name="Bornberg-Bauer E."/>
        </authorList>
    </citation>
    <scope>NUCLEOTIDE SEQUENCE [LARGE SCALE GENOMIC DNA]</scope>
    <source>
        <tissue evidence="3">Whole body</tissue>
    </source>
</reference>
<dbReference type="PANTHER" id="PTHR21301:SF10">
    <property type="entry name" value="REVERSE TRANSCRIPTASE DOMAIN-CONTAINING PROTEIN"/>
    <property type="match status" value="1"/>
</dbReference>
<evidence type="ECO:0000313" key="4">
    <source>
        <dbReference type="Proteomes" id="UP000235965"/>
    </source>
</evidence>
<evidence type="ECO:0000259" key="2">
    <source>
        <dbReference type="Pfam" id="PF26215"/>
    </source>
</evidence>
<dbReference type="Proteomes" id="UP000235965">
    <property type="component" value="Unassembled WGS sequence"/>
</dbReference>
<dbReference type="OrthoDB" id="10063405at2759"/>
<organism evidence="3 4">
    <name type="scientific">Cryptotermes secundus</name>
    <dbReference type="NCBI Taxonomy" id="105785"/>
    <lineage>
        <taxon>Eukaryota</taxon>
        <taxon>Metazoa</taxon>
        <taxon>Ecdysozoa</taxon>
        <taxon>Arthropoda</taxon>
        <taxon>Hexapoda</taxon>
        <taxon>Insecta</taxon>
        <taxon>Pterygota</taxon>
        <taxon>Neoptera</taxon>
        <taxon>Polyneoptera</taxon>
        <taxon>Dictyoptera</taxon>
        <taxon>Blattodea</taxon>
        <taxon>Blattoidea</taxon>
        <taxon>Termitoidae</taxon>
        <taxon>Kalotermitidae</taxon>
        <taxon>Cryptotermitinae</taxon>
        <taxon>Cryptotermes</taxon>
    </lineage>
</organism>
<feature type="region of interest" description="Disordered" evidence="1">
    <location>
        <begin position="235"/>
        <end position="300"/>
    </location>
</feature>
<gene>
    <name evidence="3" type="ORF">B7P43_G02827</name>
</gene>
<protein>
    <recommendedName>
        <fullName evidence="2">Helix-turn-helix domain-containing protein</fullName>
    </recommendedName>
</protein>
<dbReference type="Pfam" id="PF26215">
    <property type="entry name" value="HTH_animal"/>
    <property type="match status" value="1"/>
</dbReference>
<dbReference type="PANTHER" id="PTHR21301">
    <property type="entry name" value="REVERSE TRANSCRIPTASE"/>
    <property type="match status" value="1"/>
</dbReference>
<keyword evidence="4" id="KW-1185">Reference proteome</keyword>
<sequence length="300" mass="33720">RYVDDIIIIYNQTKITPQDILQHFNTQSRNLYFTLNEEANNQITYLDLNLTNKNGKIKMEICRKPTATDVTINNKSCHPREQKLAAYKNWIHRLLTLPLEETAKNKELNTIINIAQNNGYKKDITQIYNRLKQKKKVELALELGMYESSCSYQSALDLKRVSAACPPAMPAIKSEDCMSAGLSGTAGDWAAGCAYRFACNSSTFEQLKQSVEKAKAALQDRSSYLAASSAFSDLASSPFAPPPRNNAATQDPLQDARRDDTITSVSDKRTHNGECVPGEGKLSQWNPEDRKRRDVDFITE</sequence>
<evidence type="ECO:0000256" key="1">
    <source>
        <dbReference type="SAM" id="MobiDB-lite"/>
    </source>
</evidence>
<dbReference type="InterPro" id="IPR058912">
    <property type="entry name" value="HTH_animal"/>
</dbReference>
<feature type="compositionally biased region" description="Basic and acidic residues" evidence="1">
    <location>
        <begin position="254"/>
        <end position="272"/>
    </location>
</feature>
<comment type="caution">
    <text evidence="3">The sequence shown here is derived from an EMBL/GenBank/DDBJ whole genome shotgun (WGS) entry which is preliminary data.</text>
</comment>
<proteinExistence type="predicted"/>
<dbReference type="InParanoid" id="A0A2J7RG75"/>
<evidence type="ECO:0000313" key="3">
    <source>
        <dbReference type="EMBL" id="PNF39832.1"/>
    </source>
</evidence>
<name>A0A2J7RG75_9NEOP</name>
<feature type="compositionally biased region" description="Basic and acidic residues" evidence="1">
    <location>
        <begin position="287"/>
        <end position="300"/>
    </location>
</feature>
<dbReference type="EMBL" id="NEVH01004403">
    <property type="protein sequence ID" value="PNF39832.1"/>
    <property type="molecule type" value="Genomic_DNA"/>
</dbReference>
<accession>A0A2J7RG75</accession>
<feature type="non-terminal residue" evidence="3">
    <location>
        <position position="1"/>
    </location>
</feature>